<dbReference type="GO" id="GO:0005886">
    <property type="term" value="C:plasma membrane"/>
    <property type="evidence" value="ECO:0007669"/>
    <property type="project" value="UniProtKB-SubCell"/>
</dbReference>
<feature type="transmembrane region" description="Helical" evidence="8">
    <location>
        <begin position="118"/>
        <end position="135"/>
    </location>
</feature>
<dbReference type="Proteomes" id="UP000410492">
    <property type="component" value="Unassembled WGS sequence"/>
</dbReference>
<evidence type="ECO:0000313" key="10">
    <source>
        <dbReference type="Proteomes" id="UP000410492"/>
    </source>
</evidence>
<keyword evidence="6" id="KW-0675">Receptor</keyword>
<evidence type="ECO:0000256" key="7">
    <source>
        <dbReference type="ARBA" id="ARBA00023224"/>
    </source>
</evidence>
<dbReference type="GO" id="GO:0043025">
    <property type="term" value="C:neuronal cell body"/>
    <property type="evidence" value="ECO:0007669"/>
    <property type="project" value="TreeGrafter"/>
</dbReference>
<accession>A0A653DTL4</accession>
<dbReference type="PANTHER" id="PTHR21143">
    <property type="entry name" value="INVERTEBRATE GUSTATORY RECEPTOR"/>
    <property type="match status" value="1"/>
</dbReference>
<dbReference type="GO" id="GO:0030425">
    <property type="term" value="C:dendrite"/>
    <property type="evidence" value="ECO:0007669"/>
    <property type="project" value="TreeGrafter"/>
</dbReference>
<keyword evidence="3 8" id="KW-0812">Transmembrane</keyword>
<dbReference type="AlphaFoldDB" id="A0A653DTL4"/>
<keyword evidence="4 8" id="KW-1133">Transmembrane helix</keyword>
<dbReference type="GO" id="GO:0007635">
    <property type="term" value="P:chemosensory behavior"/>
    <property type="evidence" value="ECO:0007669"/>
    <property type="project" value="TreeGrafter"/>
</dbReference>
<protein>
    <recommendedName>
        <fullName evidence="11">Gustatory receptor</fullName>
    </recommendedName>
</protein>
<feature type="transmembrane region" description="Helical" evidence="8">
    <location>
        <begin position="12"/>
        <end position="31"/>
    </location>
</feature>
<keyword evidence="2" id="KW-1003">Cell membrane</keyword>
<evidence type="ECO:0000256" key="2">
    <source>
        <dbReference type="ARBA" id="ARBA00022475"/>
    </source>
</evidence>
<evidence type="ECO:0000256" key="1">
    <source>
        <dbReference type="ARBA" id="ARBA00004651"/>
    </source>
</evidence>
<evidence type="ECO:0000256" key="4">
    <source>
        <dbReference type="ARBA" id="ARBA00022989"/>
    </source>
</evidence>
<name>A0A653DTL4_CALMS</name>
<dbReference type="EMBL" id="CAACVG010014198">
    <property type="protein sequence ID" value="VEN62865.1"/>
    <property type="molecule type" value="Genomic_DNA"/>
</dbReference>
<reference evidence="9 10" key="1">
    <citation type="submission" date="2019-01" db="EMBL/GenBank/DDBJ databases">
        <authorList>
            <person name="Sayadi A."/>
        </authorList>
    </citation>
    <scope>NUCLEOTIDE SEQUENCE [LARGE SCALE GENOMIC DNA]</scope>
</reference>
<dbReference type="InterPro" id="IPR013604">
    <property type="entry name" value="7TM_chemorcpt"/>
</dbReference>
<evidence type="ECO:0000313" key="9">
    <source>
        <dbReference type="EMBL" id="VEN62865.1"/>
    </source>
</evidence>
<dbReference type="PANTHER" id="PTHR21143:SF104">
    <property type="entry name" value="GUSTATORY RECEPTOR 8A-RELATED"/>
    <property type="match status" value="1"/>
</dbReference>
<keyword evidence="7" id="KW-0807">Transducer</keyword>
<keyword evidence="5 8" id="KW-0472">Membrane</keyword>
<feature type="transmembrane region" description="Helical" evidence="8">
    <location>
        <begin position="43"/>
        <end position="61"/>
    </location>
</feature>
<dbReference type="OrthoDB" id="6478931at2759"/>
<keyword evidence="10" id="KW-1185">Reference proteome</keyword>
<gene>
    <name evidence="9" type="ORF">CALMAC_LOCUS19859</name>
</gene>
<dbReference type="Pfam" id="PF08395">
    <property type="entry name" value="7tm_7"/>
    <property type="match status" value="1"/>
</dbReference>
<comment type="subcellular location">
    <subcellularLocation>
        <location evidence="1">Cell membrane</location>
        <topology evidence="1">Multi-pass membrane protein</topology>
    </subcellularLocation>
</comment>
<sequence>MKLNKEIKLFNKVFGLHLLLMTFYAFFVPVLLTQYRSRLELRAFYAIINSVGPLTIMYYCGTAYSDSRKIISICNKLQQNIVLLEKEHKEMNKLLIQVSTIKPEFTAAGFFKMRKSTILSFFNISMTYIIVLSQFCNKDVPCV</sequence>
<dbReference type="GO" id="GO:0008049">
    <property type="term" value="P:male courtship behavior"/>
    <property type="evidence" value="ECO:0007669"/>
    <property type="project" value="TreeGrafter"/>
</dbReference>
<evidence type="ECO:0000256" key="5">
    <source>
        <dbReference type="ARBA" id="ARBA00023136"/>
    </source>
</evidence>
<organism evidence="9 10">
    <name type="scientific">Callosobruchus maculatus</name>
    <name type="common">Southern cowpea weevil</name>
    <name type="synonym">Pulse bruchid</name>
    <dbReference type="NCBI Taxonomy" id="64391"/>
    <lineage>
        <taxon>Eukaryota</taxon>
        <taxon>Metazoa</taxon>
        <taxon>Ecdysozoa</taxon>
        <taxon>Arthropoda</taxon>
        <taxon>Hexapoda</taxon>
        <taxon>Insecta</taxon>
        <taxon>Pterygota</taxon>
        <taxon>Neoptera</taxon>
        <taxon>Endopterygota</taxon>
        <taxon>Coleoptera</taxon>
        <taxon>Polyphaga</taxon>
        <taxon>Cucujiformia</taxon>
        <taxon>Chrysomeloidea</taxon>
        <taxon>Chrysomelidae</taxon>
        <taxon>Bruchinae</taxon>
        <taxon>Bruchini</taxon>
        <taxon>Callosobruchus</taxon>
    </lineage>
</organism>
<evidence type="ECO:0008006" key="11">
    <source>
        <dbReference type="Google" id="ProtNLM"/>
    </source>
</evidence>
<evidence type="ECO:0000256" key="6">
    <source>
        <dbReference type="ARBA" id="ARBA00023170"/>
    </source>
</evidence>
<dbReference type="GO" id="GO:0030424">
    <property type="term" value="C:axon"/>
    <property type="evidence" value="ECO:0007669"/>
    <property type="project" value="TreeGrafter"/>
</dbReference>
<dbReference type="GO" id="GO:0050909">
    <property type="term" value="P:sensory perception of taste"/>
    <property type="evidence" value="ECO:0007669"/>
    <property type="project" value="InterPro"/>
</dbReference>
<evidence type="ECO:0000256" key="3">
    <source>
        <dbReference type="ARBA" id="ARBA00022692"/>
    </source>
</evidence>
<proteinExistence type="predicted"/>
<dbReference type="GO" id="GO:0007165">
    <property type="term" value="P:signal transduction"/>
    <property type="evidence" value="ECO:0007669"/>
    <property type="project" value="UniProtKB-KW"/>
</dbReference>
<evidence type="ECO:0000256" key="8">
    <source>
        <dbReference type="SAM" id="Phobius"/>
    </source>
</evidence>